<dbReference type="EC" id="2.7.13.3" evidence="2"/>
<feature type="transmembrane region" description="Helical" evidence="9">
    <location>
        <begin position="129"/>
        <end position="154"/>
    </location>
</feature>
<dbReference type="PANTHER" id="PTHR24421">
    <property type="entry name" value="NITRATE/NITRITE SENSOR PROTEIN NARX-RELATED"/>
    <property type="match status" value="1"/>
</dbReference>
<evidence type="ECO:0000256" key="8">
    <source>
        <dbReference type="ARBA" id="ARBA00023012"/>
    </source>
</evidence>
<feature type="domain" description="Signal transduction histidine kinase subgroup 3 dimerisation and phosphoacceptor" evidence="10">
    <location>
        <begin position="209"/>
        <end position="274"/>
    </location>
</feature>
<dbReference type="Gene3D" id="3.30.565.10">
    <property type="entry name" value="Histidine kinase-like ATPase, C-terminal domain"/>
    <property type="match status" value="1"/>
</dbReference>
<dbReference type="Proteomes" id="UP000655208">
    <property type="component" value="Unassembled WGS sequence"/>
</dbReference>
<keyword evidence="9" id="KW-1133">Transmembrane helix</keyword>
<dbReference type="GO" id="GO:0005524">
    <property type="term" value="F:ATP binding"/>
    <property type="evidence" value="ECO:0007669"/>
    <property type="project" value="UniProtKB-KW"/>
</dbReference>
<feature type="domain" description="Putative sensor" evidence="11">
    <location>
        <begin position="44"/>
        <end position="152"/>
    </location>
</feature>
<proteinExistence type="predicted"/>
<dbReference type="Pfam" id="PF13796">
    <property type="entry name" value="Sensor"/>
    <property type="match status" value="1"/>
</dbReference>
<evidence type="ECO:0000256" key="6">
    <source>
        <dbReference type="ARBA" id="ARBA00022777"/>
    </source>
</evidence>
<keyword evidence="13" id="KW-1185">Reference proteome</keyword>
<reference evidence="12" key="2">
    <citation type="submission" date="2020-09" db="EMBL/GenBank/DDBJ databases">
        <authorList>
            <person name="Sun Q."/>
            <person name="Zhou Y."/>
        </authorList>
    </citation>
    <scope>NUCLEOTIDE SEQUENCE</scope>
    <source>
        <strain evidence="12">CGMCC 4.7308</strain>
    </source>
</reference>
<keyword evidence="9" id="KW-0812">Transmembrane</keyword>
<keyword evidence="4" id="KW-0808">Transferase</keyword>
<evidence type="ECO:0000313" key="12">
    <source>
        <dbReference type="EMBL" id="GGL92675.1"/>
    </source>
</evidence>
<dbReference type="Pfam" id="PF07730">
    <property type="entry name" value="HisKA_3"/>
    <property type="match status" value="1"/>
</dbReference>
<dbReference type="Gene3D" id="1.20.5.1930">
    <property type="match status" value="1"/>
</dbReference>
<dbReference type="GO" id="GO:0016020">
    <property type="term" value="C:membrane"/>
    <property type="evidence" value="ECO:0007669"/>
    <property type="project" value="InterPro"/>
</dbReference>
<evidence type="ECO:0000256" key="7">
    <source>
        <dbReference type="ARBA" id="ARBA00022840"/>
    </source>
</evidence>
<keyword evidence="5" id="KW-0547">Nucleotide-binding</keyword>
<keyword evidence="3" id="KW-0597">Phosphoprotein</keyword>
<feature type="transmembrane region" description="Helical" evidence="9">
    <location>
        <begin position="160"/>
        <end position="181"/>
    </location>
</feature>
<dbReference type="EMBL" id="BMNA01000002">
    <property type="protein sequence ID" value="GGL92675.1"/>
    <property type="molecule type" value="Genomic_DNA"/>
</dbReference>
<dbReference type="GO" id="GO:0000155">
    <property type="term" value="F:phosphorelay sensor kinase activity"/>
    <property type="evidence" value="ECO:0007669"/>
    <property type="project" value="InterPro"/>
</dbReference>
<reference evidence="12" key="1">
    <citation type="journal article" date="2014" name="Int. J. Syst. Evol. Microbiol.">
        <title>Complete genome sequence of Corynebacterium casei LMG S-19264T (=DSM 44701T), isolated from a smear-ripened cheese.</title>
        <authorList>
            <consortium name="US DOE Joint Genome Institute (JGI-PGF)"/>
            <person name="Walter F."/>
            <person name="Albersmeier A."/>
            <person name="Kalinowski J."/>
            <person name="Ruckert C."/>
        </authorList>
    </citation>
    <scope>NUCLEOTIDE SEQUENCE</scope>
    <source>
        <strain evidence="12">CGMCC 4.7308</strain>
    </source>
</reference>
<dbReference type="InterPro" id="IPR050482">
    <property type="entry name" value="Sensor_HK_TwoCompSys"/>
</dbReference>
<keyword evidence="9" id="KW-0472">Membrane</keyword>
<evidence type="ECO:0000313" key="13">
    <source>
        <dbReference type="Proteomes" id="UP000655208"/>
    </source>
</evidence>
<evidence type="ECO:0000256" key="1">
    <source>
        <dbReference type="ARBA" id="ARBA00000085"/>
    </source>
</evidence>
<evidence type="ECO:0000256" key="2">
    <source>
        <dbReference type="ARBA" id="ARBA00012438"/>
    </source>
</evidence>
<dbReference type="InterPro" id="IPR025828">
    <property type="entry name" value="Put_sensor_dom"/>
</dbReference>
<keyword evidence="8" id="KW-0902">Two-component regulatory system</keyword>
<dbReference type="GO" id="GO:0046983">
    <property type="term" value="F:protein dimerization activity"/>
    <property type="evidence" value="ECO:0007669"/>
    <property type="project" value="InterPro"/>
</dbReference>
<evidence type="ECO:0000256" key="3">
    <source>
        <dbReference type="ARBA" id="ARBA00022553"/>
    </source>
</evidence>
<name>A0A917WCW3_9ACTN</name>
<dbReference type="CDD" id="cd16917">
    <property type="entry name" value="HATPase_UhpB-NarQ-NarX-like"/>
    <property type="match status" value="1"/>
</dbReference>
<evidence type="ECO:0000259" key="11">
    <source>
        <dbReference type="Pfam" id="PF13796"/>
    </source>
</evidence>
<dbReference type="InterPro" id="IPR036890">
    <property type="entry name" value="HATPase_C_sf"/>
</dbReference>
<keyword evidence="6 12" id="KW-0418">Kinase</keyword>
<evidence type="ECO:0000256" key="4">
    <source>
        <dbReference type="ARBA" id="ARBA00022679"/>
    </source>
</evidence>
<dbReference type="SUPFAM" id="SSF55874">
    <property type="entry name" value="ATPase domain of HSP90 chaperone/DNA topoisomerase II/histidine kinase"/>
    <property type="match status" value="1"/>
</dbReference>
<organism evidence="12 13">
    <name type="scientific">Nakamurella endophytica</name>
    <dbReference type="NCBI Taxonomy" id="1748367"/>
    <lineage>
        <taxon>Bacteria</taxon>
        <taxon>Bacillati</taxon>
        <taxon>Actinomycetota</taxon>
        <taxon>Actinomycetes</taxon>
        <taxon>Nakamurellales</taxon>
        <taxon>Nakamurellaceae</taxon>
        <taxon>Nakamurella</taxon>
    </lineage>
</organism>
<evidence type="ECO:0000259" key="10">
    <source>
        <dbReference type="Pfam" id="PF07730"/>
    </source>
</evidence>
<dbReference type="PANTHER" id="PTHR24421:SF10">
    <property type="entry name" value="NITRATE_NITRITE SENSOR PROTEIN NARQ"/>
    <property type="match status" value="1"/>
</dbReference>
<keyword evidence="7" id="KW-0067">ATP-binding</keyword>
<evidence type="ECO:0000256" key="9">
    <source>
        <dbReference type="SAM" id="Phobius"/>
    </source>
</evidence>
<feature type="transmembrane region" description="Helical" evidence="9">
    <location>
        <begin position="44"/>
        <end position="65"/>
    </location>
</feature>
<comment type="catalytic activity">
    <reaction evidence="1">
        <text>ATP + protein L-histidine = ADP + protein N-phospho-L-histidine.</text>
        <dbReference type="EC" id="2.7.13.3"/>
    </reaction>
</comment>
<feature type="transmembrane region" description="Helical" evidence="9">
    <location>
        <begin position="71"/>
        <end position="90"/>
    </location>
</feature>
<dbReference type="InterPro" id="IPR011712">
    <property type="entry name" value="Sig_transdc_His_kin_sub3_dim/P"/>
</dbReference>
<comment type="caution">
    <text evidence="12">The sequence shown here is derived from an EMBL/GenBank/DDBJ whole genome shotgun (WGS) entry which is preliminary data.</text>
</comment>
<protein>
    <recommendedName>
        <fullName evidence="2">histidine kinase</fullName>
        <ecNumber evidence="2">2.7.13.3</ecNumber>
    </recommendedName>
</protein>
<sequence length="399" mass="41986">MNVGVPLFVAPADRPRHNRAVRVPDPVVTAAAVPRPGGVRAAAFLLLSLPLRIAGFVLLLTGTVVGVATTVVWVGIPVLVATTAATLALARTERRWVRRLLGTPLAEPAPEPPAAGVLRRWRDRVTDPATWRAAAYVLVGFPLGVVEFVLAALGVVLVPIAVWVLPWVAWLHSHLALALLGPSRADRMQRRAERLQTARARGVEAAEAERRRIERDLHDGAQQRLVAVAVNLGRARAKFDTDPAAARGLVGEAHTDAKLAVAELRDLARGIFPAVLADRGLDAALSSLAARSPVPVHVDVALDPRPPAAVDTTAYFIVGEALTNVAKHSGALSAQVRVWRTDDRVVVEVTDDGHGGAAVRPGGGLAGLADRAATIDGALTVVSPSGGPTVVRADLPCTW</sequence>
<dbReference type="AlphaFoldDB" id="A0A917WCW3"/>
<gene>
    <name evidence="12" type="ORF">GCM10011594_10540</name>
</gene>
<evidence type="ECO:0000256" key="5">
    <source>
        <dbReference type="ARBA" id="ARBA00022741"/>
    </source>
</evidence>
<accession>A0A917WCW3</accession>